<dbReference type="Gene3D" id="3.30.40.10">
    <property type="entry name" value="Zinc/RING finger domain, C3HC4 (zinc finger)"/>
    <property type="match status" value="1"/>
</dbReference>
<dbReference type="Pfam" id="PF13445">
    <property type="entry name" value="zf-RING_UBOX"/>
    <property type="match status" value="1"/>
</dbReference>
<dbReference type="SUPFAM" id="SSF57850">
    <property type="entry name" value="RING/U-box"/>
    <property type="match status" value="1"/>
</dbReference>
<dbReference type="InterPro" id="IPR001258">
    <property type="entry name" value="NHL_repeat"/>
</dbReference>
<keyword evidence="2" id="KW-0677">Repeat</keyword>
<dbReference type="InterPro" id="IPR013658">
    <property type="entry name" value="SGL"/>
</dbReference>
<dbReference type="GO" id="GO:0061630">
    <property type="term" value="F:ubiquitin protein ligase activity"/>
    <property type="evidence" value="ECO:0007669"/>
    <property type="project" value="TreeGrafter"/>
</dbReference>
<evidence type="ECO:0000256" key="8">
    <source>
        <dbReference type="SAM" id="MobiDB-lite"/>
    </source>
</evidence>
<keyword evidence="1" id="KW-0479">Metal-binding</keyword>
<proteinExistence type="predicted"/>
<reference evidence="11" key="1">
    <citation type="journal article" date="2013" name="Genome Biol.">
        <title>Draft genome of the mountain pine beetle, Dendroctonus ponderosae Hopkins, a major forest pest.</title>
        <authorList>
            <person name="Keeling C.I."/>
            <person name="Yuen M.M."/>
            <person name="Liao N.Y."/>
            <person name="Docking T.R."/>
            <person name="Chan S.K."/>
            <person name="Taylor G.A."/>
            <person name="Palmquist D.L."/>
            <person name="Jackman S.D."/>
            <person name="Nguyen A."/>
            <person name="Li M."/>
            <person name="Henderson H."/>
            <person name="Janes J.K."/>
            <person name="Zhao Y."/>
            <person name="Pandoh P."/>
            <person name="Moore R."/>
            <person name="Sperling F.A."/>
            <person name="Huber D.P."/>
            <person name="Birol I."/>
            <person name="Jones S.J."/>
            <person name="Bohlmann J."/>
        </authorList>
    </citation>
    <scope>NUCLEOTIDE SEQUENCE</scope>
</reference>
<dbReference type="Pfam" id="PF08450">
    <property type="entry name" value="SGL"/>
    <property type="match status" value="1"/>
</dbReference>
<dbReference type="SMART" id="SM00184">
    <property type="entry name" value="RING"/>
    <property type="match status" value="1"/>
</dbReference>
<keyword evidence="4" id="KW-0862">Zinc</keyword>
<dbReference type="InterPro" id="IPR001841">
    <property type="entry name" value="Znf_RING"/>
</dbReference>
<feature type="repeat" description="NHL" evidence="6">
    <location>
        <begin position="449"/>
        <end position="490"/>
    </location>
</feature>
<feature type="repeat" description="NHL" evidence="6">
    <location>
        <begin position="540"/>
        <end position="583"/>
    </location>
</feature>
<accession>A0AAR5Q2Q3</accession>
<dbReference type="PROSITE" id="PS51125">
    <property type="entry name" value="NHL"/>
    <property type="match status" value="3"/>
</dbReference>
<feature type="domain" description="RING-type" evidence="9">
    <location>
        <begin position="58"/>
        <end position="115"/>
    </location>
</feature>
<keyword evidence="3 5" id="KW-0863">Zinc-finger</keyword>
<dbReference type="GeneID" id="109542641"/>
<keyword evidence="7" id="KW-0175">Coiled coil</keyword>
<evidence type="ECO:0000256" key="6">
    <source>
        <dbReference type="PROSITE-ProRule" id="PRU00504"/>
    </source>
</evidence>
<dbReference type="EnsemblMetazoa" id="XM_019911946.1">
    <property type="protein sequence ID" value="XP_019767505.1"/>
    <property type="gene ID" value="LOC109542641"/>
</dbReference>
<dbReference type="InterPro" id="IPR011042">
    <property type="entry name" value="6-blade_b-propeller_TolB-like"/>
</dbReference>
<dbReference type="GO" id="GO:0043161">
    <property type="term" value="P:proteasome-mediated ubiquitin-dependent protein catabolic process"/>
    <property type="evidence" value="ECO:0007669"/>
    <property type="project" value="TreeGrafter"/>
</dbReference>
<dbReference type="GO" id="GO:0008270">
    <property type="term" value="F:zinc ion binding"/>
    <property type="evidence" value="ECO:0007669"/>
    <property type="project" value="UniProtKB-KW"/>
</dbReference>
<dbReference type="Gene3D" id="2.120.10.30">
    <property type="entry name" value="TolB, C-terminal domain"/>
    <property type="match status" value="2"/>
</dbReference>
<dbReference type="InterPro" id="IPR050952">
    <property type="entry name" value="TRIM-NHL_E3_ligases"/>
</dbReference>
<dbReference type="PANTHER" id="PTHR24104">
    <property type="entry name" value="E3 UBIQUITIN-PROTEIN LIGASE NHLRC1-RELATED"/>
    <property type="match status" value="1"/>
</dbReference>
<protein>
    <recommendedName>
        <fullName evidence="9">RING-type domain-containing protein</fullName>
    </recommendedName>
</protein>
<dbReference type="KEGG" id="dpa:109542641"/>
<dbReference type="GO" id="GO:0000209">
    <property type="term" value="P:protein polyubiquitination"/>
    <property type="evidence" value="ECO:0007669"/>
    <property type="project" value="TreeGrafter"/>
</dbReference>
<evidence type="ECO:0000256" key="5">
    <source>
        <dbReference type="PROSITE-ProRule" id="PRU00175"/>
    </source>
</evidence>
<organism evidence="10 11">
    <name type="scientific">Dendroctonus ponderosae</name>
    <name type="common">Mountain pine beetle</name>
    <dbReference type="NCBI Taxonomy" id="77166"/>
    <lineage>
        <taxon>Eukaryota</taxon>
        <taxon>Metazoa</taxon>
        <taxon>Ecdysozoa</taxon>
        <taxon>Arthropoda</taxon>
        <taxon>Hexapoda</taxon>
        <taxon>Insecta</taxon>
        <taxon>Pterygota</taxon>
        <taxon>Neoptera</taxon>
        <taxon>Endopterygota</taxon>
        <taxon>Coleoptera</taxon>
        <taxon>Polyphaga</taxon>
        <taxon>Cucujiformia</taxon>
        <taxon>Curculionidae</taxon>
        <taxon>Scolytinae</taxon>
        <taxon>Dendroctonus</taxon>
    </lineage>
</organism>
<feature type="repeat" description="NHL" evidence="6">
    <location>
        <begin position="492"/>
        <end position="536"/>
    </location>
</feature>
<dbReference type="Proteomes" id="UP000019118">
    <property type="component" value="Unassembled WGS sequence"/>
</dbReference>
<dbReference type="InterPro" id="IPR027370">
    <property type="entry name" value="Znf-RING_euk"/>
</dbReference>
<dbReference type="AlphaFoldDB" id="A0AAR5Q2Q3"/>
<evidence type="ECO:0000256" key="1">
    <source>
        <dbReference type="ARBA" id="ARBA00022723"/>
    </source>
</evidence>
<dbReference type="SUPFAM" id="SSF101898">
    <property type="entry name" value="NHL repeat"/>
    <property type="match status" value="1"/>
</dbReference>
<feature type="coiled-coil region" evidence="7">
    <location>
        <begin position="188"/>
        <end position="255"/>
    </location>
</feature>
<dbReference type="Pfam" id="PF01436">
    <property type="entry name" value="NHL"/>
    <property type="match status" value="1"/>
</dbReference>
<evidence type="ECO:0000256" key="3">
    <source>
        <dbReference type="ARBA" id="ARBA00022771"/>
    </source>
</evidence>
<dbReference type="PROSITE" id="PS50089">
    <property type="entry name" value="ZF_RING_2"/>
    <property type="match status" value="1"/>
</dbReference>
<dbReference type="CDD" id="cd05819">
    <property type="entry name" value="NHL"/>
    <property type="match status" value="1"/>
</dbReference>
<evidence type="ECO:0000256" key="4">
    <source>
        <dbReference type="ARBA" id="ARBA00022833"/>
    </source>
</evidence>
<dbReference type="InterPro" id="IPR017907">
    <property type="entry name" value="Znf_RING_CS"/>
</dbReference>
<dbReference type="InterPro" id="IPR013083">
    <property type="entry name" value="Znf_RING/FYVE/PHD"/>
</dbReference>
<feature type="region of interest" description="Disordered" evidence="8">
    <location>
        <begin position="26"/>
        <end position="46"/>
    </location>
</feature>
<reference evidence="10" key="2">
    <citation type="submission" date="2024-08" db="UniProtKB">
        <authorList>
            <consortium name="EnsemblMetazoa"/>
        </authorList>
    </citation>
    <scope>IDENTIFICATION</scope>
</reference>
<dbReference type="PROSITE" id="PS00518">
    <property type="entry name" value="ZF_RING_1"/>
    <property type="match status" value="1"/>
</dbReference>
<evidence type="ECO:0000313" key="11">
    <source>
        <dbReference type="Proteomes" id="UP000019118"/>
    </source>
</evidence>
<evidence type="ECO:0000259" key="9">
    <source>
        <dbReference type="PROSITE" id="PS50089"/>
    </source>
</evidence>
<dbReference type="RefSeq" id="XP_019767505.1">
    <property type="nucleotide sequence ID" value="XM_019911946.2"/>
</dbReference>
<evidence type="ECO:0000256" key="7">
    <source>
        <dbReference type="SAM" id="Coils"/>
    </source>
</evidence>
<evidence type="ECO:0000256" key="2">
    <source>
        <dbReference type="ARBA" id="ARBA00022737"/>
    </source>
</evidence>
<keyword evidence="11" id="KW-1185">Reference proteome</keyword>
<sequence length="623" mass="69144">MSEILRKTEGKERRFKKAVNLKVRINTQAPGTSNGGSVSSSPNKTSDSFPALEELLQCGICLERLSNPRMLPCQHTFCLNCLKTHVTAKNLRFQQTNASISLNNEIESMSCPVCQSHIALAEGIASLDQLPRNLYLQSLLKVVEESPTSPKVTENFRCINCQMVSAQQEQVCQHCMQIFCSVCWNAHLVGLESNLSLLVEQLNECEERLKHKLENFLGRCSTLEEKIRKATVQKVEAILREERRLLEEASSIKKEGGIASDVLSDSISKLKEDIRIRAKDRTSTQKVLTYLNLHRETSKVLDQVGYFGEARIAFDPDTFKLEQISEGIYNDDHNHQQQNQGDVVGNPFESVDSMAKYYKCRSFTPKLVWNKCPRPAGLGIPPWDQTRLYIAATDSHNVLILDRSRFKLVDRLTHPDMLCPAGLAFSAARQQVFVSDKWKHCIHVFSSQGAYLRSFSSLKLRSPDGIAMGPNDELIICDTGNDRVLLIDPDSGNKLGVIGAHNGITQLNFPTSVALDGSNIVVADSGNNRVKTYSLDGELLQEIGSFGKNPGQFRSAEVVAVDQLGFILVGDAGNARVQVFKPDGTLVKIFGSKSGFGWVSGLLVTPNLDIIAADNRTRSLKIF</sequence>
<name>A0AAR5Q2Q3_DENPD</name>
<dbReference type="PANTHER" id="PTHR24104:SF20">
    <property type="entry name" value="RING-TYPE DOMAIN-CONTAINING PROTEIN"/>
    <property type="match status" value="1"/>
</dbReference>
<evidence type="ECO:0000313" key="10">
    <source>
        <dbReference type="EnsemblMetazoa" id="XP_019767505.1"/>
    </source>
</evidence>